<dbReference type="PANTHER" id="PTHR40254:SF1">
    <property type="entry name" value="BLR0577 PROTEIN"/>
    <property type="match status" value="1"/>
</dbReference>
<comment type="caution">
    <text evidence="3">The sequence shown here is derived from an EMBL/GenBank/DDBJ whole genome shotgun (WGS) entry which is preliminary data.</text>
</comment>
<evidence type="ECO:0000313" key="4">
    <source>
        <dbReference type="Proteomes" id="UP000319908"/>
    </source>
</evidence>
<dbReference type="AlphaFoldDB" id="A0A5C6BY92"/>
<dbReference type="InterPro" id="IPR036188">
    <property type="entry name" value="FAD/NAD-bd_sf"/>
</dbReference>
<dbReference type="Pfam" id="PF13454">
    <property type="entry name" value="NAD_binding_9"/>
    <property type="match status" value="1"/>
</dbReference>
<evidence type="ECO:0000256" key="1">
    <source>
        <dbReference type="SAM" id="MobiDB-lite"/>
    </source>
</evidence>
<dbReference type="InterPro" id="IPR052189">
    <property type="entry name" value="L-asp_N-monooxygenase_NS-form"/>
</dbReference>
<dbReference type="Gene3D" id="3.50.50.60">
    <property type="entry name" value="FAD/NAD(P)-binding domain"/>
    <property type="match status" value="1"/>
</dbReference>
<keyword evidence="4" id="KW-1185">Reference proteome</keyword>
<accession>A0A5C6BY92</accession>
<dbReference type="Proteomes" id="UP000319908">
    <property type="component" value="Unassembled WGS sequence"/>
</dbReference>
<dbReference type="InterPro" id="IPR038732">
    <property type="entry name" value="HpyO/CreE_NAD-binding"/>
</dbReference>
<name>A0A5C6BY92_9BACT</name>
<organism evidence="3 4">
    <name type="scientific">Allorhodopirellula heiligendammensis</name>
    <dbReference type="NCBI Taxonomy" id="2714739"/>
    <lineage>
        <taxon>Bacteria</taxon>
        <taxon>Pseudomonadati</taxon>
        <taxon>Planctomycetota</taxon>
        <taxon>Planctomycetia</taxon>
        <taxon>Pirellulales</taxon>
        <taxon>Pirellulaceae</taxon>
        <taxon>Allorhodopirellula</taxon>
    </lineage>
</organism>
<gene>
    <name evidence="3" type="ORF">Poly21_30260</name>
</gene>
<protein>
    <recommendedName>
        <fullName evidence="2">FAD-dependent urate hydroxylase HpyO/Asp monooxygenase CreE-like FAD/NAD(P)-binding domain-containing protein</fullName>
    </recommendedName>
</protein>
<dbReference type="RefSeq" id="WP_302118897.1">
    <property type="nucleotide sequence ID" value="NZ_SJPU01000002.1"/>
</dbReference>
<evidence type="ECO:0000259" key="2">
    <source>
        <dbReference type="Pfam" id="PF13454"/>
    </source>
</evidence>
<proteinExistence type="predicted"/>
<dbReference type="SUPFAM" id="SSF51905">
    <property type="entry name" value="FAD/NAD(P)-binding domain"/>
    <property type="match status" value="1"/>
</dbReference>
<evidence type="ECO:0000313" key="3">
    <source>
        <dbReference type="EMBL" id="TWU15824.1"/>
    </source>
</evidence>
<feature type="compositionally biased region" description="Basic and acidic residues" evidence="1">
    <location>
        <begin position="506"/>
        <end position="520"/>
    </location>
</feature>
<feature type="domain" description="FAD-dependent urate hydroxylase HpyO/Asp monooxygenase CreE-like FAD/NAD(P)-binding" evidence="2">
    <location>
        <begin position="8"/>
        <end position="174"/>
    </location>
</feature>
<sequence length="592" mass="66027">MLDLKRVAIVGSGPTALYLLKHIANSASDFCKQITSIDVFEQDSRLGMGMPYSPRTTDHHNMCNISSKELPALETPFAAWLRSQDQATLREFGLSRDDINEDDTYSRLAMGQYFAAQFRAIVARLESAGIKMVEHAECRVVDIQVDPLQETYTVIADPNLEAEFDTIVIASGHQFDARDEPASGYYTSPWPIQKLLPADGQKLAFKIGTLGASLSAFDVISSLAHRHGTFQARAGGGGKMIDYIPDDGCEALQFVMHSAEGWLPHLQYEQEEPFRELYRHVSQEDLESLRDESGFLRLDTYFHEVCRPALIEAFQRDGRDDMASQLSQPDFGIEQFAEQMTSEHEYEDAFDGMRLELPAARRSVQEDFPIHWKEVFDDLMYALNFHADWMPAEDHIRFQSCVMPFLLNVIAAMPLRAARMLLALRTAGMLQLVPGYAKVVSLEDGLTTVQVEGDGGNSTHQYRMFVDCTGQGSLQIEQFPFPSLVESGTVRPARAPFADSSSPGKLPEHENSRVSVDDGRPHYQTGGIDVDNCYRLINVDGLANSHAYDVAFPHTTGVRPYSYGLQACELTARLVVSSWMGKESSCTADSLT</sequence>
<dbReference type="PANTHER" id="PTHR40254">
    <property type="entry name" value="BLR0577 PROTEIN"/>
    <property type="match status" value="1"/>
</dbReference>
<reference evidence="3 4" key="1">
    <citation type="journal article" date="2020" name="Antonie Van Leeuwenhoek">
        <title>Rhodopirellula heiligendammensis sp. nov., Rhodopirellula pilleata sp. nov., and Rhodopirellula solitaria sp. nov. isolated from natural or artificial marine surfaces in Northern Germany and California, USA, and emended description of the genus Rhodopirellula.</title>
        <authorList>
            <person name="Kallscheuer N."/>
            <person name="Wiegand S."/>
            <person name="Jogler M."/>
            <person name="Boedeker C."/>
            <person name="Peeters S.H."/>
            <person name="Rast P."/>
            <person name="Heuer A."/>
            <person name="Jetten M.S.M."/>
            <person name="Rohde M."/>
            <person name="Jogler C."/>
        </authorList>
    </citation>
    <scope>NUCLEOTIDE SEQUENCE [LARGE SCALE GENOMIC DNA]</scope>
    <source>
        <strain evidence="3 4">Poly21</strain>
    </source>
</reference>
<dbReference type="EMBL" id="SJPU01000002">
    <property type="protein sequence ID" value="TWU15824.1"/>
    <property type="molecule type" value="Genomic_DNA"/>
</dbReference>
<feature type="region of interest" description="Disordered" evidence="1">
    <location>
        <begin position="493"/>
        <end position="520"/>
    </location>
</feature>